<gene>
    <name evidence="20" type="primary">fixL_2</name>
    <name evidence="20" type="ORF">Mal4_38700</name>
</gene>
<feature type="compositionally biased region" description="Basic and acidic residues" evidence="14">
    <location>
        <begin position="596"/>
        <end position="612"/>
    </location>
</feature>
<evidence type="ECO:0000256" key="11">
    <source>
        <dbReference type="ARBA" id="ARBA00070616"/>
    </source>
</evidence>
<evidence type="ECO:0000256" key="9">
    <source>
        <dbReference type="ARBA" id="ARBA00029447"/>
    </source>
</evidence>
<evidence type="ECO:0000256" key="10">
    <source>
        <dbReference type="ARBA" id="ARBA00059827"/>
    </source>
</evidence>
<keyword evidence="8 12" id="KW-0807">Transducer</keyword>
<feature type="region of interest" description="Disordered" evidence="14">
    <location>
        <begin position="591"/>
        <end position="617"/>
    </location>
</feature>
<name>A0A517ZAK4_9PLAN</name>
<dbReference type="SMART" id="SM00091">
    <property type="entry name" value="PAS"/>
    <property type="match status" value="1"/>
</dbReference>
<dbReference type="NCBIfam" id="TIGR00229">
    <property type="entry name" value="sensory_box"/>
    <property type="match status" value="1"/>
</dbReference>
<dbReference type="GO" id="GO:0004888">
    <property type="term" value="F:transmembrane signaling receptor activity"/>
    <property type="evidence" value="ECO:0007669"/>
    <property type="project" value="InterPro"/>
</dbReference>
<evidence type="ECO:0000256" key="13">
    <source>
        <dbReference type="SAM" id="Coils"/>
    </source>
</evidence>
<feature type="domain" description="HAMP" evidence="19">
    <location>
        <begin position="357"/>
        <end position="410"/>
    </location>
</feature>
<dbReference type="OrthoDB" id="9772755at2"/>
<dbReference type="PROSITE" id="PS50112">
    <property type="entry name" value="PAS"/>
    <property type="match status" value="1"/>
</dbReference>
<evidence type="ECO:0000256" key="3">
    <source>
        <dbReference type="ARBA" id="ARBA00022679"/>
    </source>
</evidence>
<evidence type="ECO:0000256" key="5">
    <source>
        <dbReference type="ARBA" id="ARBA00022777"/>
    </source>
</evidence>
<dbReference type="InterPro" id="IPR000014">
    <property type="entry name" value="PAS"/>
</dbReference>
<dbReference type="PANTHER" id="PTHR32089">
    <property type="entry name" value="METHYL-ACCEPTING CHEMOTAXIS PROTEIN MCPB"/>
    <property type="match status" value="1"/>
</dbReference>
<keyword evidence="13" id="KW-0175">Coiled coil</keyword>
<evidence type="ECO:0000256" key="8">
    <source>
        <dbReference type="ARBA" id="ARBA00023224"/>
    </source>
</evidence>
<dbReference type="GO" id="GO:0006935">
    <property type="term" value="P:chemotaxis"/>
    <property type="evidence" value="ECO:0007669"/>
    <property type="project" value="InterPro"/>
</dbReference>
<dbReference type="GO" id="GO:0016020">
    <property type="term" value="C:membrane"/>
    <property type="evidence" value="ECO:0007669"/>
    <property type="project" value="UniProtKB-SubCell"/>
</dbReference>
<keyword evidence="15" id="KW-0812">Transmembrane</keyword>
<dbReference type="SMART" id="SM00086">
    <property type="entry name" value="PAC"/>
    <property type="match status" value="1"/>
</dbReference>
<dbReference type="AlphaFoldDB" id="A0A517ZAK4"/>
<keyword evidence="15" id="KW-1133">Transmembrane helix</keyword>
<keyword evidence="4" id="KW-0547">Nucleotide-binding</keyword>
<dbReference type="InterPro" id="IPR013767">
    <property type="entry name" value="PAS_fold"/>
</dbReference>
<dbReference type="InterPro" id="IPR004089">
    <property type="entry name" value="MCPsignal_dom"/>
</dbReference>
<keyword evidence="15" id="KW-0472">Membrane</keyword>
<proteinExistence type="inferred from homology"/>
<dbReference type="GO" id="GO:0006355">
    <property type="term" value="P:regulation of DNA-templated transcription"/>
    <property type="evidence" value="ECO:0007669"/>
    <property type="project" value="InterPro"/>
</dbReference>
<organism evidence="20 21">
    <name type="scientific">Maioricimonas rarisocia</name>
    <dbReference type="NCBI Taxonomy" id="2528026"/>
    <lineage>
        <taxon>Bacteria</taxon>
        <taxon>Pseudomonadati</taxon>
        <taxon>Planctomycetota</taxon>
        <taxon>Planctomycetia</taxon>
        <taxon>Planctomycetales</taxon>
        <taxon>Planctomycetaceae</taxon>
        <taxon>Maioricimonas</taxon>
    </lineage>
</organism>
<evidence type="ECO:0000256" key="12">
    <source>
        <dbReference type="PROSITE-ProRule" id="PRU00284"/>
    </source>
</evidence>
<comment type="subcellular location">
    <subcellularLocation>
        <location evidence="1">Membrane</location>
    </subcellularLocation>
</comment>
<feature type="domain" description="PAS" evidence="17">
    <location>
        <begin position="415"/>
        <end position="485"/>
    </location>
</feature>
<dbReference type="PROSITE" id="PS50113">
    <property type="entry name" value="PAC"/>
    <property type="match status" value="1"/>
</dbReference>
<keyword evidence="7" id="KW-0902">Two-component regulatory system</keyword>
<dbReference type="Gene3D" id="6.10.340.10">
    <property type="match status" value="1"/>
</dbReference>
<evidence type="ECO:0000259" key="16">
    <source>
        <dbReference type="PROSITE" id="PS50111"/>
    </source>
</evidence>
<comment type="function">
    <text evidence="10">Putative oxygen sensor; modulates the activity of FixJ, a transcriptional activator of nitrogen fixation fixK gene. FixL probably acts as a kinase that phosphorylates FixJ.</text>
</comment>
<evidence type="ECO:0000256" key="14">
    <source>
        <dbReference type="SAM" id="MobiDB-lite"/>
    </source>
</evidence>
<protein>
    <recommendedName>
        <fullName evidence="11">Sensor protein FixL</fullName>
    </recommendedName>
</protein>
<dbReference type="SMART" id="SM00304">
    <property type="entry name" value="HAMP"/>
    <property type="match status" value="1"/>
</dbReference>
<keyword evidence="2" id="KW-0597">Phosphoprotein</keyword>
<dbReference type="InterPro" id="IPR029151">
    <property type="entry name" value="Sensor-like_sf"/>
</dbReference>
<evidence type="ECO:0000256" key="6">
    <source>
        <dbReference type="ARBA" id="ARBA00022840"/>
    </source>
</evidence>
<dbReference type="RefSeq" id="WP_145370702.1">
    <property type="nucleotide sequence ID" value="NZ_CP036275.1"/>
</dbReference>
<dbReference type="CDD" id="cd00130">
    <property type="entry name" value="PAS"/>
    <property type="match status" value="1"/>
</dbReference>
<sequence length="826" mass="89566">MTTHPSSDAQDSQTGVGLSLRWRICIFMGVVLLVSLSVMGYVAFAQSRSLLTEMKLESLALQTSVAVQTIQSKLNDTRQDVLQVPQFPPIPGILRSVDNDGIDPVQQGSTTEIWIERLGVIISAQMRVHPERLYCTFVGEDGVEVMRVERRGGELYVRSDGDIDHSDDTFFQATLTRGAGEIYVSPMQRPAPDRPPVLRAGTPVYDKSGNERGAFVIALNGALVLEEGVQRISDADVDVVDESGQYLYSDTHPGHLFTSHRYEEEMPVRARMLSDPETTTSQALIDGSQRPDGVSLITLYQELDYAEDSAGQRKWAVAPSIIASTALQPVDDLAWKFLWLGGAVVVVAGGATFLASRVLTSALQRLAGTADAIATGDLGVERPRVERMGEVTALANSIDSMTSNLEQSIREAGDREKRARAILDAAFDGMVTIDEQGTIESFNTAAEKLFGYSADEVVGQNVSVLVPSPHREQHDGYLQRYLRTGEARIIGMERELEGIRKDGSKFPIALRISEARTTTGRVFIGTVQDISERKRAEQERVQLFEAIREAVDALATASSEILGTTTQQASTAQQQAASVSETAATVQEITQTAEQSNERTKSVAESARRADEVSQSGLSAVDETNQAMENVREQVESTAENILALAERAQAIGEIISTVNEIADQTNLLALNAAIEASRAGEHGKGFAVVAGEVKALAEQSKKATDQVRQILNEIQQATNTAVISTEQGTKSVTEARRVVKQAEETIRELARTIGDAARSATQVLASSGQQASAMTQISDAMSQIEEAARQSLSSTRQAEQSAQDLNRLGIKLRELLEMRETATAV</sequence>
<evidence type="ECO:0000256" key="1">
    <source>
        <dbReference type="ARBA" id="ARBA00004370"/>
    </source>
</evidence>
<dbReference type="Proteomes" id="UP000320496">
    <property type="component" value="Chromosome"/>
</dbReference>
<evidence type="ECO:0000259" key="19">
    <source>
        <dbReference type="PROSITE" id="PS50885"/>
    </source>
</evidence>
<accession>A0A517ZAK4</accession>
<dbReference type="SUPFAM" id="SSF103190">
    <property type="entry name" value="Sensory domain-like"/>
    <property type="match status" value="1"/>
</dbReference>
<dbReference type="SMART" id="SM00283">
    <property type="entry name" value="MA"/>
    <property type="match status" value="1"/>
</dbReference>
<dbReference type="Gene3D" id="3.30.450.20">
    <property type="entry name" value="PAS domain"/>
    <property type="match status" value="2"/>
</dbReference>
<dbReference type="InterPro" id="IPR001610">
    <property type="entry name" value="PAC"/>
</dbReference>
<dbReference type="GO" id="GO:0005524">
    <property type="term" value="F:ATP binding"/>
    <property type="evidence" value="ECO:0007669"/>
    <property type="project" value="UniProtKB-KW"/>
</dbReference>
<dbReference type="CDD" id="cd06225">
    <property type="entry name" value="HAMP"/>
    <property type="match status" value="1"/>
</dbReference>
<evidence type="ECO:0000313" key="20">
    <source>
        <dbReference type="EMBL" id="QDU39525.1"/>
    </source>
</evidence>
<dbReference type="CDD" id="cd11386">
    <property type="entry name" value="MCP_signal"/>
    <property type="match status" value="1"/>
</dbReference>
<evidence type="ECO:0000256" key="15">
    <source>
        <dbReference type="SAM" id="Phobius"/>
    </source>
</evidence>
<keyword evidence="21" id="KW-1185">Reference proteome</keyword>
<dbReference type="Gene3D" id="1.10.287.950">
    <property type="entry name" value="Methyl-accepting chemotaxis protein"/>
    <property type="match status" value="1"/>
</dbReference>
<feature type="coiled-coil region" evidence="13">
    <location>
        <begin position="621"/>
        <end position="648"/>
    </location>
</feature>
<evidence type="ECO:0000256" key="7">
    <source>
        <dbReference type="ARBA" id="ARBA00023012"/>
    </source>
</evidence>
<dbReference type="PANTHER" id="PTHR32089:SF112">
    <property type="entry name" value="LYSOZYME-LIKE PROTEIN-RELATED"/>
    <property type="match status" value="1"/>
</dbReference>
<dbReference type="Pfam" id="PF00989">
    <property type="entry name" value="PAS"/>
    <property type="match status" value="1"/>
</dbReference>
<dbReference type="InterPro" id="IPR004090">
    <property type="entry name" value="Chemotax_Me-accpt_rcpt"/>
</dbReference>
<feature type="transmembrane region" description="Helical" evidence="15">
    <location>
        <begin position="337"/>
        <end position="355"/>
    </location>
</feature>
<evidence type="ECO:0000259" key="17">
    <source>
        <dbReference type="PROSITE" id="PS50112"/>
    </source>
</evidence>
<dbReference type="PROSITE" id="PS50885">
    <property type="entry name" value="HAMP"/>
    <property type="match status" value="1"/>
</dbReference>
<dbReference type="InterPro" id="IPR003660">
    <property type="entry name" value="HAMP_dom"/>
</dbReference>
<dbReference type="EMBL" id="CP036275">
    <property type="protein sequence ID" value="QDU39525.1"/>
    <property type="molecule type" value="Genomic_DNA"/>
</dbReference>
<evidence type="ECO:0000313" key="21">
    <source>
        <dbReference type="Proteomes" id="UP000320496"/>
    </source>
</evidence>
<feature type="domain" description="Methyl-accepting transducer" evidence="16">
    <location>
        <begin position="550"/>
        <end position="786"/>
    </location>
</feature>
<keyword evidence="3 20" id="KW-0808">Transferase</keyword>
<dbReference type="PROSITE" id="PS50111">
    <property type="entry name" value="CHEMOTAXIS_TRANSDUC_2"/>
    <property type="match status" value="1"/>
</dbReference>
<keyword evidence="6" id="KW-0067">ATP-binding</keyword>
<feature type="coiled-coil region" evidence="13">
    <location>
        <begin position="694"/>
        <end position="760"/>
    </location>
</feature>
<comment type="similarity">
    <text evidence="9">Belongs to the methyl-accepting chemotaxis (MCP) protein family.</text>
</comment>
<dbReference type="InterPro" id="IPR000700">
    <property type="entry name" value="PAS-assoc_C"/>
</dbReference>
<evidence type="ECO:0000256" key="4">
    <source>
        <dbReference type="ARBA" id="ARBA00022741"/>
    </source>
</evidence>
<evidence type="ECO:0000259" key="18">
    <source>
        <dbReference type="PROSITE" id="PS50113"/>
    </source>
</evidence>
<dbReference type="KEGG" id="mri:Mal4_38700"/>
<evidence type="ECO:0000256" key="2">
    <source>
        <dbReference type="ARBA" id="ARBA00022553"/>
    </source>
</evidence>
<dbReference type="GO" id="GO:0000160">
    <property type="term" value="P:phosphorelay signal transduction system"/>
    <property type="evidence" value="ECO:0007669"/>
    <property type="project" value="UniProtKB-KW"/>
</dbReference>
<dbReference type="SUPFAM" id="SSF55785">
    <property type="entry name" value="PYP-like sensor domain (PAS domain)"/>
    <property type="match status" value="1"/>
</dbReference>
<dbReference type="PRINTS" id="PR00260">
    <property type="entry name" value="CHEMTRNSDUCR"/>
</dbReference>
<dbReference type="FunFam" id="3.30.450.20:FF:000060">
    <property type="entry name" value="Sensor protein FixL"/>
    <property type="match status" value="1"/>
</dbReference>
<feature type="transmembrane region" description="Helical" evidence="15">
    <location>
        <begin position="20"/>
        <end position="44"/>
    </location>
</feature>
<keyword evidence="5" id="KW-0418">Kinase</keyword>
<dbReference type="SUPFAM" id="SSF58104">
    <property type="entry name" value="Methyl-accepting chemotaxis protein (MCP) signaling domain"/>
    <property type="match status" value="1"/>
</dbReference>
<dbReference type="InterPro" id="IPR035965">
    <property type="entry name" value="PAS-like_dom_sf"/>
</dbReference>
<reference evidence="20 21" key="1">
    <citation type="submission" date="2019-02" db="EMBL/GenBank/DDBJ databases">
        <title>Deep-cultivation of Planctomycetes and their phenomic and genomic characterization uncovers novel biology.</title>
        <authorList>
            <person name="Wiegand S."/>
            <person name="Jogler M."/>
            <person name="Boedeker C."/>
            <person name="Pinto D."/>
            <person name="Vollmers J."/>
            <person name="Rivas-Marin E."/>
            <person name="Kohn T."/>
            <person name="Peeters S.H."/>
            <person name="Heuer A."/>
            <person name="Rast P."/>
            <person name="Oberbeckmann S."/>
            <person name="Bunk B."/>
            <person name="Jeske O."/>
            <person name="Meyerdierks A."/>
            <person name="Storesund J.E."/>
            <person name="Kallscheuer N."/>
            <person name="Luecker S."/>
            <person name="Lage O.M."/>
            <person name="Pohl T."/>
            <person name="Merkel B.J."/>
            <person name="Hornburger P."/>
            <person name="Mueller R.-W."/>
            <person name="Bruemmer F."/>
            <person name="Labrenz M."/>
            <person name="Spormann A.M."/>
            <person name="Op den Camp H."/>
            <person name="Overmann J."/>
            <person name="Amann R."/>
            <person name="Jetten M.S.M."/>
            <person name="Mascher T."/>
            <person name="Medema M.H."/>
            <person name="Devos D.P."/>
            <person name="Kaster A.-K."/>
            <person name="Ovreas L."/>
            <person name="Rohde M."/>
            <person name="Galperin M.Y."/>
            <person name="Jogler C."/>
        </authorList>
    </citation>
    <scope>NUCLEOTIDE SEQUENCE [LARGE SCALE GENOMIC DNA]</scope>
    <source>
        <strain evidence="20 21">Mal4</strain>
    </source>
</reference>
<feature type="domain" description="PAC" evidence="18">
    <location>
        <begin position="492"/>
        <end position="542"/>
    </location>
</feature>
<dbReference type="Pfam" id="PF00015">
    <property type="entry name" value="MCPsignal"/>
    <property type="match status" value="1"/>
</dbReference>
<dbReference type="GO" id="GO:0016301">
    <property type="term" value="F:kinase activity"/>
    <property type="evidence" value="ECO:0007669"/>
    <property type="project" value="UniProtKB-KW"/>
</dbReference>